<evidence type="ECO:0000313" key="8">
    <source>
        <dbReference type="Proteomes" id="UP000004662"/>
    </source>
</evidence>
<evidence type="ECO:0000256" key="2">
    <source>
        <dbReference type="ARBA" id="ARBA00023015"/>
    </source>
</evidence>
<name>G7Q6Q5_9BACT</name>
<sequence>MTAPASKLAQAMEREKAKFFRFVRKRLSRISSMDVEDIVADVVSGLLRRADVFGEVENAMAYAYRSLENRITDFRRKSRDTVSLSADDGAAAPLAERLPSPAAGPEGAFADLEMRDRLVWALGRLSARERALWIATEIEGRGFRELSEEWGEPLGTLLSRKSRTTARLREMLKDHRPD</sequence>
<dbReference type="HOGENOM" id="CLU_047691_12_0_7"/>
<keyword evidence="8" id="KW-1185">Reference proteome</keyword>
<dbReference type="STRING" id="694327.DFW101_1984"/>
<dbReference type="NCBIfam" id="TIGR02937">
    <property type="entry name" value="sigma70-ECF"/>
    <property type="match status" value="1"/>
</dbReference>
<feature type="domain" description="RNA polymerase sigma-70 region 2" evidence="6">
    <location>
        <begin position="16"/>
        <end position="79"/>
    </location>
</feature>
<keyword evidence="2" id="KW-0805">Transcription regulation</keyword>
<dbReference type="PANTHER" id="PTHR43133">
    <property type="entry name" value="RNA POLYMERASE ECF-TYPE SIGMA FACTO"/>
    <property type="match status" value="1"/>
</dbReference>
<evidence type="ECO:0000256" key="5">
    <source>
        <dbReference type="ARBA" id="ARBA00023163"/>
    </source>
</evidence>
<dbReference type="InterPro" id="IPR014284">
    <property type="entry name" value="RNA_pol_sigma-70_dom"/>
</dbReference>
<evidence type="ECO:0000256" key="1">
    <source>
        <dbReference type="ARBA" id="ARBA00010641"/>
    </source>
</evidence>
<protein>
    <submittedName>
        <fullName evidence="7">RNA polymerase, sigma-24 subunit, ECF subfamily</fullName>
    </submittedName>
</protein>
<keyword evidence="4" id="KW-0238">DNA-binding</keyword>
<dbReference type="AlphaFoldDB" id="G7Q6Q5"/>
<dbReference type="OrthoDB" id="9797134at2"/>
<dbReference type="Pfam" id="PF04542">
    <property type="entry name" value="Sigma70_r2"/>
    <property type="match status" value="1"/>
</dbReference>
<evidence type="ECO:0000256" key="3">
    <source>
        <dbReference type="ARBA" id="ARBA00023082"/>
    </source>
</evidence>
<dbReference type="InterPro" id="IPR013324">
    <property type="entry name" value="RNA_pol_sigma_r3/r4-like"/>
</dbReference>
<dbReference type="InterPro" id="IPR039425">
    <property type="entry name" value="RNA_pol_sigma-70-like"/>
</dbReference>
<evidence type="ECO:0000256" key="4">
    <source>
        <dbReference type="ARBA" id="ARBA00023125"/>
    </source>
</evidence>
<comment type="similarity">
    <text evidence="1">Belongs to the sigma-70 factor family. ECF subfamily.</text>
</comment>
<organism evidence="7 8">
    <name type="scientific">Solidesulfovibrio carbinoliphilus subsp. oakridgensis</name>
    <dbReference type="NCBI Taxonomy" id="694327"/>
    <lineage>
        <taxon>Bacteria</taxon>
        <taxon>Pseudomonadati</taxon>
        <taxon>Thermodesulfobacteriota</taxon>
        <taxon>Desulfovibrionia</taxon>
        <taxon>Desulfovibrionales</taxon>
        <taxon>Desulfovibrionaceae</taxon>
        <taxon>Solidesulfovibrio</taxon>
    </lineage>
</organism>
<dbReference type="EMBL" id="CM001368">
    <property type="protein sequence ID" value="EHJ47990.1"/>
    <property type="molecule type" value="Genomic_DNA"/>
</dbReference>
<reference evidence="8" key="1">
    <citation type="journal article" date="2015" name="Genome Announc.">
        <title>High-Quality Draft Genome Sequence of Desulfovibrio carbinoliphilus FW-101-2B, an Organic Acid-Oxidizing Sulfate-Reducing Bacterium Isolated from Uranium(VI)-Contaminated Groundwater.</title>
        <authorList>
            <person name="Ramsay B.D."/>
            <person name="Hwang C."/>
            <person name="Woo H.L."/>
            <person name="Carroll S.L."/>
            <person name="Lucas S."/>
            <person name="Han J."/>
            <person name="Lapidus A.L."/>
            <person name="Cheng J.F."/>
            <person name="Goodwin L.A."/>
            <person name="Pitluck S."/>
            <person name="Peters L."/>
            <person name="Chertkov O."/>
            <person name="Held B."/>
            <person name="Detter J.C."/>
            <person name="Han C.S."/>
            <person name="Tapia R."/>
            <person name="Land M.L."/>
            <person name="Hauser L.J."/>
            <person name="Kyrpides N.C."/>
            <person name="Ivanova N.N."/>
            <person name="Mikhailova N."/>
            <person name="Pagani I."/>
            <person name="Woyke T."/>
            <person name="Arkin A.P."/>
            <person name="Dehal P."/>
            <person name="Chivian D."/>
            <person name="Criddle C.S."/>
            <person name="Wu W."/>
            <person name="Chakraborty R."/>
            <person name="Hazen T.C."/>
            <person name="Fields M.W."/>
        </authorList>
    </citation>
    <scope>NUCLEOTIDE SEQUENCE [LARGE SCALE GENOMIC DNA]</scope>
    <source>
        <strain evidence="8">FW-101-2B</strain>
    </source>
</reference>
<accession>G7Q6Q5</accession>
<keyword evidence="5" id="KW-0804">Transcription</keyword>
<proteinExistence type="inferred from homology"/>
<dbReference type="GO" id="GO:0003677">
    <property type="term" value="F:DNA binding"/>
    <property type="evidence" value="ECO:0007669"/>
    <property type="project" value="UniProtKB-KW"/>
</dbReference>
<dbReference type="GO" id="GO:0016987">
    <property type="term" value="F:sigma factor activity"/>
    <property type="evidence" value="ECO:0007669"/>
    <property type="project" value="UniProtKB-KW"/>
</dbReference>
<evidence type="ECO:0000313" key="7">
    <source>
        <dbReference type="EMBL" id="EHJ47990.1"/>
    </source>
</evidence>
<dbReference type="SUPFAM" id="SSF88946">
    <property type="entry name" value="Sigma2 domain of RNA polymerase sigma factors"/>
    <property type="match status" value="1"/>
</dbReference>
<dbReference type="RefSeq" id="WP_009181375.1">
    <property type="nucleotide sequence ID" value="NZ_CM001368.1"/>
</dbReference>
<dbReference type="InterPro" id="IPR013325">
    <property type="entry name" value="RNA_pol_sigma_r2"/>
</dbReference>
<evidence type="ECO:0000259" key="6">
    <source>
        <dbReference type="Pfam" id="PF04542"/>
    </source>
</evidence>
<dbReference type="PANTHER" id="PTHR43133:SF8">
    <property type="entry name" value="RNA POLYMERASE SIGMA FACTOR HI_1459-RELATED"/>
    <property type="match status" value="1"/>
</dbReference>
<dbReference type="InterPro" id="IPR007627">
    <property type="entry name" value="RNA_pol_sigma70_r2"/>
</dbReference>
<keyword evidence="3" id="KW-0731">Sigma factor</keyword>
<gene>
    <name evidence="7" type="ORF">DFW101_1984</name>
</gene>
<dbReference type="Gene3D" id="1.10.10.10">
    <property type="entry name" value="Winged helix-like DNA-binding domain superfamily/Winged helix DNA-binding domain"/>
    <property type="match status" value="1"/>
</dbReference>
<dbReference type="SUPFAM" id="SSF88659">
    <property type="entry name" value="Sigma3 and sigma4 domains of RNA polymerase sigma factors"/>
    <property type="match status" value="1"/>
</dbReference>
<dbReference type="GO" id="GO:0006352">
    <property type="term" value="P:DNA-templated transcription initiation"/>
    <property type="evidence" value="ECO:0007669"/>
    <property type="project" value="InterPro"/>
</dbReference>
<dbReference type="Gene3D" id="1.10.1740.10">
    <property type="match status" value="1"/>
</dbReference>
<dbReference type="eggNOG" id="COG1595">
    <property type="taxonomic scope" value="Bacteria"/>
</dbReference>
<dbReference type="InterPro" id="IPR036388">
    <property type="entry name" value="WH-like_DNA-bd_sf"/>
</dbReference>
<dbReference type="Proteomes" id="UP000004662">
    <property type="component" value="Chromosome"/>
</dbReference>